<keyword evidence="1" id="KW-0812">Transmembrane</keyword>
<keyword evidence="1" id="KW-1133">Transmembrane helix</keyword>
<proteinExistence type="predicted"/>
<feature type="transmembrane region" description="Helical" evidence="1">
    <location>
        <begin position="380"/>
        <end position="400"/>
    </location>
</feature>
<accession>A0ABR4EA42</accession>
<feature type="transmembrane region" description="Helical" evidence="1">
    <location>
        <begin position="124"/>
        <end position="143"/>
    </location>
</feature>
<sequence length="521" mass="58835">MQPENNQELPNFRQLSPQPLQPCGVQHIWNDPLKGLTPRHIALCVLDFFTPEVLSRRKKPKGRPLDEQHKTAWLDGLRGWAALLVCVFHLTLWTHDGINYCYGAILPSGAQNITPAAWPVVRTLWTGGHFSVALFFTVSGYVLPKRLLSLLHAGRQTDFVEALHSSVIRRPLRLFLPVVWSTLAATVVSYLTGIPTSAMGRENSMLLQLVAWVRETGRYLYFFDGGYHAVNQHTWSLVVEMRGSMSLFVWLFALSRMQHRTRFFLTLAMIWYLVVAVPAAQMATFFAGMATAELDLVASGAVQMRLPWDGLVQAVGRHVLVRKLVSHAVLIGALYLGAEPSGSSVDSSRGEVLGKCRGWMTLEWLIPEAYPHDGDDPSWLWFWLFWAAWVFLLAVKEIAWLKRALSGGFSQYLGRVSFPLYLTHGPMIGFFSERLFYLTGVKKNMDEGAMSMFGSIENKWYGASWFPFTDQGSYGLEPNYLFCLVVSIVVFLYVAELGAKSIEAPSVRFSRWAYGRYFKGS</sequence>
<feature type="domain" description="Acyltransferase 3" evidence="2">
    <location>
        <begin position="72"/>
        <end position="438"/>
    </location>
</feature>
<feature type="transmembrane region" description="Helical" evidence="1">
    <location>
        <begin position="479"/>
        <end position="499"/>
    </location>
</feature>
<dbReference type="EMBL" id="JBAWTH010000077">
    <property type="protein sequence ID" value="KAL2279308.1"/>
    <property type="molecule type" value="Genomic_DNA"/>
</dbReference>
<evidence type="ECO:0000313" key="3">
    <source>
        <dbReference type="EMBL" id="KAL2279308.1"/>
    </source>
</evidence>
<reference evidence="3 4" key="1">
    <citation type="submission" date="2024-03" db="EMBL/GenBank/DDBJ databases">
        <title>A high-quality draft genome sequence of Diaporthe vaccinii, a causative agent of upright dieback and viscid rot disease in cranberry plants.</title>
        <authorList>
            <person name="Sarrasin M."/>
            <person name="Lang B.F."/>
            <person name="Burger G."/>
        </authorList>
    </citation>
    <scope>NUCLEOTIDE SEQUENCE [LARGE SCALE GENOMIC DNA]</scope>
    <source>
        <strain evidence="3 4">IS7</strain>
    </source>
</reference>
<dbReference type="Pfam" id="PF01757">
    <property type="entry name" value="Acyl_transf_3"/>
    <property type="match status" value="1"/>
</dbReference>
<dbReference type="InterPro" id="IPR050879">
    <property type="entry name" value="Acyltransferase_3"/>
</dbReference>
<feature type="transmembrane region" description="Helical" evidence="1">
    <location>
        <begin position="235"/>
        <end position="254"/>
    </location>
</feature>
<dbReference type="PANTHER" id="PTHR23028:SF134">
    <property type="entry name" value="PUTATIVE (AFU_ORTHOLOGUE AFUA_4G08520)-RELATED"/>
    <property type="match status" value="1"/>
</dbReference>
<dbReference type="Proteomes" id="UP001600888">
    <property type="component" value="Unassembled WGS sequence"/>
</dbReference>
<evidence type="ECO:0000259" key="2">
    <source>
        <dbReference type="Pfam" id="PF01757"/>
    </source>
</evidence>
<evidence type="ECO:0000313" key="4">
    <source>
        <dbReference type="Proteomes" id="UP001600888"/>
    </source>
</evidence>
<dbReference type="InterPro" id="IPR002656">
    <property type="entry name" value="Acyl_transf_3_dom"/>
</dbReference>
<keyword evidence="1" id="KW-0472">Membrane</keyword>
<gene>
    <name evidence="3" type="ORF">FJTKL_13515</name>
</gene>
<feature type="transmembrane region" description="Helical" evidence="1">
    <location>
        <begin position="174"/>
        <end position="194"/>
    </location>
</feature>
<dbReference type="PANTHER" id="PTHR23028">
    <property type="entry name" value="ACETYLTRANSFERASE"/>
    <property type="match status" value="1"/>
</dbReference>
<comment type="caution">
    <text evidence="3">The sequence shown here is derived from an EMBL/GenBank/DDBJ whole genome shotgun (WGS) entry which is preliminary data.</text>
</comment>
<evidence type="ECO:0000256" key="1">
    <source>
        <dbReference type="SAM" id="Phobius"/>
    </source>
</evidence>
<name>A0ABR4EA42_9PEZI</name>
<protein>
    <recommendedName>
        <fullName evidence="2">Acyltransferase 3 domain-containing protein</fullName>
    </recommendedName>
</protein>
<feature type="transmembrane region" description="Helical" evidence="1">
    <location>
        <begin position="263"/>
        <end position="287"/>
    </location>
</feature>
<keyword evidence="4" id="KW-1185">Reference proteome</keyword>
<organism evidence="3 4">
    <name type="scientific">Diaporthe vaccinii</name>
    <dbReference type="NCBI Taxonomy" id="105482"/>
    <lineage>
        <taxon>Eukaryota</taxon>
        <taxon>Fungi</taxon>
        <taxon>Dikarya</taxon>
        <taxon>Ascomycota</taxon>
        <taxon>Pezizomycotina</taxon>
        <taxon>Sordariomycetes</taxon>
        <taxon>Sordariomycetidae</taxon>
        <taxon>Diaporthales</taxon>
        <taxon>Diaporthaceae</taxon>
        <taxon>Diaporthe</taxon>
        <taxon>Diaporthe eres species complex</taxon>
    </lineage>
</organism>